<reference evidence="1 2" key="1">
    <citation type="submission" date="2024-04" db="EMBL/GenBank/DDBJ databases">
        <title>Novel species of the genus Ideonella isolated from streams.</title>
        <authorList>
            <person name="Lu H."/>
        </authorList>
    </citation>
    <scope>NUCLEOTIDE SEQUENCE [LARGE SCALE GENOMIC DNA]</scope>
    <source>
        <strain evidence="1 2">LYT19W</strain>
    </source>
</reference>
<dbReference type="NCBIfam" id="TIGR03187">
    <property type="entry name" value="DGQHR"/>
    <property type="match status" value="1"/>
</dbReference>
<dbReference type="InterPro" id="IPR017601">
    <property type="entry name" value="DGQHR-contain_dom"/>
</dbReference>
<protein>
    <submittedName>
        <fullName evidence="1">DGQHR domain-containing protein</fullName>
    </submittedName>
</protein>
<dbReference type="CDD" id="cd16413">
    <property type="entry name" value="DGQHR_domain"/>
    <property type="match status" value="1"/>
</dbReference>
<organism evidence="1 2">
    <name type="scientific">Ideonella margarita</name>
    <dbReference type="NCBI Taxonomy" id="2984191"/>
    <lineage>
        <taxon>Bacteria</taxon>
        <taxon>Pseudomonadati</taxon>
        <taxon>Pseudomonadota</taxon>
        <taxon>Betaproteobacteria</taxon>
        <taxon>Burkholderiales</taxon>
        <taxon>Sphaerotilaceae</taxon>
        <taxon>Ideonella</taxon>
    </lineage>
</organism>
<evidence type="ECO:0000313" key="2">
    <source>
        <dbReference type="Proteomes" id="UP001379945"/>
    </source>
</evidence>
<proteinExistence type="predicted"/>
<sequence length="327" mass="36344">MSTIEKQAFSIGNDSIDYYVTVMTAREIFAFSKVSRVDEDPKLGYQRFLSEKRAESIAEYLNSGNIIPGAIILSAQKNADLEFANGKLTINLIPGSFFVIDGQHRLYGSEMANEDISLPVCILDGLDHAAEVKYFIDINSTQKGVPKTLRIELMKFLSEPDSIDATRNRLFKDLNESPESPLYERMSATSSAPGRLSLVPFQAAIDPLLNGDILGQFTYDDKRKLLINFLSAVEASLEKMEERSNRLTTSAFFQAIFKIFDKVCHLSIMHNKNYSLASMSKIMDGIVGVDLSRHTGSNQAAINELALELSTLLELHSQKLGTPSDLL</sequence>
<evidence type="ECO:0000313" key="1">
    <source>
        <dbReference type="EMBL" id="MEK8047087.1"/>
    </source>
</evidence>
<keyword evidence="2" id="KW-1185">Reference proteome</keyword>
<dbReference type="Pfam" id="PF14072">
    <property type="entry name" value="DndB"/>
    <property type="match status" value="1"/>
</dbReference>
<name>A0ABU9C901_9BURK</name>
<comment type="caution">
    <text evidence="1">The sequence shown here is derived from an EMBL/GenBank/DDBJ whole genome shotgun (WGS) entry which is preliminary data.</text>
</comment>
<accession>A0ABU9C901</accession>
<dbReference type="EMBL" id="JBBUTI010000007">
    <property type="protein sequence ID" value="MEK8047087.1"/>
    <property type="molecule type" value="Genomic_DNA"/>
</dbReference>
<dbReference type="RefSeq" id="WP_341399384.1">
    <property type="nucleotide sequence ID" value="NZ_JBBUTI010000007.1"/>
</dbReference>
<gene>
    <name evidence="1" type="ORF">AACH00_12055</name>
</gene>
<dbReference type="Proteomes" id="UP001379945">
    <property type="component" value="Unassembled WGS sequence"/>
</dbReference>
<dbReference type="InterPro" id="IPR017642">
    <property type="entry name" value="DNA_S_mod_DndB"/>
</dbReference>